<dbReference type="PANTHER" id="PTHR45458:SF1">
    <property type="entry name" value="SHORT CHAIN DEHYDROGENASE"/>
    <property type="match status" value="1"/>
</dbReference>
<dbReference type="InParanoid" id="A0A067PUJ7"/>
<keyword evidence="3" id="KW-1185">Reference proteome</keyword>
<feature type="compositionally biased region" description="Polar residues" evidence="1">
    <location>
        <begin position="152"/>
        <end position="163"/>
    </location>
</feature>
<feature type="region of interest" description="Disordered" evidence="1">
    <location>
        <begin position="138"/>
        <end position="163"/>
    </location>
</feature>
<gene>
    <name evidence="2" type="ORF">JAAARDRAFT_354502</name>
</gene>
<dbReference type="AlphaFoldDB" id="A0A067PUJ7"/>
<dbReference type="SUPFAM" id="SSF51735">
    <property type="entry name" value="NAD(P)-binding Rossmann-fold domains"/>
    <property type="match status" value="1"/>
</dbReference>
<dbReference type="PANTHER" id="PTHR45458">
    <property type="entry name" value="SHORT-CHAIN DEHYDROGENASE/REDUCTASE SDR"/>
    <property type="match status" value="1"/>
</dbReference>
<dbReference type="Gene3D" id="3.40.50.720">
    <property type="entry name" value="NAD(P)-binding Rossmann-like Domain"/>
    <property type="match status" value="1"/>
</dbReference>
<dbReference type="Proteomes" id="UP000027265">
    <property type="component" value="Unassembled WGS sequence"/>
</dbReference>
<dbReference type="HOGENOM" id="CLU_010194_9_1_1"/>
<proteinExistence type="predicted"/>
<protein>
    <submittedName>
        <fullName evidence="2">Uncharacterized protein</fullName>
    </submittedName>
</protein>
<dbReference type="OrthoDB" id="7289984at2759"/>
<dbReference type="InterPro" id="IPR052184">
    <property type="entry name" value="SDR_enzymes"/>
</dbReference>
<dbReference type="InterPro" id="IPR002347">
    <property type="entry name" value="SDR_fam"/>
</dbReference>
<dbReference type="Pfam" id="PF00106">
    <property type="entry name" value="adh_short"/>
    <property type="match status" value="1"/>
</dbReference>
<evidence type="ECO:0000313" key="3">
    <source>
        <dbReference type="Proteomes" id="UP000027265"/>
    </source>
</evidence>
<dbReference type="InterPro" id="IPR036291">
    <property type="entry name" value="NAD(P)-bd_dom_sf"/>
</dbReference>
<dbReference type="GO" id="GO:0016616">
    <property type="term" value="F:oxidoreductase activity, acting on the CH-OH group of donors, NAD or NADP as acceptor"/>
    <property type="evidence" value="ECO:0007669"/>
    <property type="project" value="TreeGrafter"/>
</dbReference>
<name>A0A067PUJ7_9AGAM</name>
<feature type="compositionally biased region" description="Low complexity" evidence="1">
    <location>
        <begin position="139"/>
        <end position="151"/>
    </location>
</feature>
<organism evidence="2 3">
    <name type="scientific">Jaapia argillacea MUCL 33604</name>
    <dbReference type="NCBI Taxonomy" id="933084"/>
    <lineage>
        <taxon>Eukaryota</taxon>
        <taxon>Fungi</taxon>
        <taxon>Dikarya</taxon>
        <taxon>Basidiomycota</taxon>
        <taxon>Agaricomycotina</taxon>
        <taxon>Agaricomycetes</taxon>
        <taxon>Agaricomycetidae</taxon>
        <taxon>Jaapiales</taxon>
        <taxon>Jaapiaceae</taxon>
        <taxon>Jaapia</taxon>
    </lineage>
</organism>
<accession>A0A067PUJ7</accession>
<dbReference type="EMBL" id="KL197727">
    <property type="protein sequence ID" value="KDQ54932.1"/>
    <property type="molecule type" value="Genomic_DNA"/>
</dbReference>
<reference evidence="3" key="1">
    <citation type="journal article" date="2014" name="Proc. Natl. Acad. Sci. U.S.A.">
        <title>Extensive sampling of basidiomycete genomes demonstrates inadequacy of the white-rot/brown-rot paradigm for wood decay fungi.</title>
        <authorList>
            <person name="Riley R."/>
            <person name="Salamov A.A."/>
            <person name="Brown D.W."/>
            <person name="Nagy L.G."/>
            <person name="Floudas D."/>
            <person name="Held B.W."/>
            <person name="Levasseur A."/>
            <person name="Lombard V."/>
            <person name="Morin E."/>
            <person name="Otillar R."/>
            <person name="Lindquist E.A."/>
            <person name="Sun H."/>
            <person name="LaButti K.M."/>
            <person name="Schmutz J."/>
            <person name="Jabbour D."/>
            <person name="Luo H."/>
            <person name="Baker S.E."/>
            <person name="Pisabarro A.G."/>
            <person name="Walton J.D."/>
            <person name="Blanchette R.A."/>
            <person name="Henrissat B."/>
            <person name="Martin F."/>
            <person name="Cullen D."/>
            <person name="Hibbett D.S."/>
            <person name="Grigoriev I.V."/>
        </authorList>
    </citation>
    <scope>NUCLEOTIDE SEQUENCE [LARGE SCALE GENOMIC DNA]</scope>
    <source>
        <strain evidence="3">MUCL 33604</strain>
    </source>
</reference>
<evidence type="ECO:0000256" key="1">
    <source>
        <dbReference type="SAM" id="MobiDB-lite"/>
    </source>
</evidence>
<sequence>MPTVVVTGANSGIGLAFAEILEREGWNVYTLDLAIGERLKSLKVKSFQLDVSSPKDIDSFGESFGEQPLDLLLNIAGIMPPKVNDSLATIDLATLSKVFSVNTFGPLLLTQRLLPNLLKSSSPRIGNMSSRVGSIADNSSGGSYSYRSSKSALNSISNAWRSS</sequence>
<dbReference type="PRINTS" id="PR00081">
    <property type="entry name" value="GDHRDH"/>
</dbReference>
<evidence type="ECO:0000313" key="2">
    <source>
        <dbReference type="EMBL" id="KDQ54932.1"/>
    </source>
</evidence>